<dbReference type="EMBL" id="JADFFK010000011">
    <property type="protein sequence ID" value="MBE9638280.1"/>
    <property type="molecule type" value="Genomic_DNA"/>
</dbReference>
<feature type="region of interest" description="Disordered" evidence="1">
    <location>
        <begin position="1"/>
        <end position="20"/>
    </location>
</feature>
<name>A0ABR9X3W2_9RHOB</name>
<dbReference type="Proteomes" id="UP000607796">
    <property type="component" value="Unassembled WGS sequence"/>
</dbReference>
<dbReference type="RefSeq" id="WP_194135582.1">
    <property type="nucleotide sequence ID" value="NZ_JADFFK010000011.1"/>
</dbReference>
<organism evidence="2 3">
    <name type="scientific">Salipiger mangrovisoli</name>
    <dbReference type="NCBI Taxonomy" id="2865933"/>
    <lineage>
        <taxon>Bacteria</taxon>
        <taxon>Pseudomonadati</taxon>
        <taxon>Pseudomonadota</taxon>
        <taxon>Alphaproteobacteria</taxon>
        <taxon>Rhodobacterales</taxon>
        <taxon>Roseobacteraceae</taxon>
        <taxon>Salipiger</taxon>
    </lineage>
</organism>
<proteinExistence type="predicted"/>
<evidence type="ECO:0008006" key="4">
    <source>
        <dbReference type="Google" id="ProtNLM"/>
    </source>
</evidence>
<accession>A0ABR9X3W2</accession>
<comment type="caution">
    <text evidence="2">The sequence shown here is derived from an EMBL/GenBank/DDBJ whole genome shotgun (WGS) entry which is preliminary data.</text>
</comment>
<reference evidence="2 3" key="1">
    <citation type="journal article" date="2021" name="Int. J. Syst. Evol. Microbiol.">
        <title>Salipiger mangrovisoli sp. nov., isolated from mangrove soil and the proposal for the reclassification of Paraphaeobacter pallidus as Salipiger pallidus comb. nov.</title>
        <authorList>
            <person name="Du J."/>
            <person name="Liu Y."/>
            <person name="Pei T."/>
            <person name="Deng M.R."/>
            <person name="Zhu H."/>
        </authorList>
    </citation>
    <scope>NUCLEOTIDE SEQUENCE [LARGE SCALE GENOMIC DNA]</scope>
    <source>
        <strain evidence="2 3">6D45A</strain>
    </source>
</reference>
<protein>
    <recommendedName>
        <fullName evidence="4">Phage terminase, small subunit, putative, P27 family</fullName>
    </recommendedName>
</protein>
<feature type="compositionally biased region" description="Basic residues" evidence="1">
    <location>
        <begin position="1"/>
        <end position="11"/>
    </location>
</feature>
<evidence type="ECO:0000256" key="1">
    <source>
        <dbReference type="SAM" id="MobiDB-lite"/>
    </source>
</evidence>
<evidence type="ECO:0000313" key="2">
    <source>
        <dbReference type="EMBL" id="MBE9638280.1"/>
    </source>
</evidence>
<sequence>MPTNKPPKKSGRPSGPAARARKLTDHLGIDLPSDLTANGKLRFAMLASEVQRTYDNLTPADIEMVRKAALGRDEADFCKAQADAAKAAGDVKTYLAMSSAMRQQLRVMQSALECLGLTGSRRGVVSRSRANAAGVLAETKDAESGWASILN</sequence>
<evidence type="ECO:0000313" key="3">
    <source>
        <dbReference type="Proteomes" id="UP000607796"/>
    </source>
</evidence>
<gene>
    <name evidence="2" type="ORF">IQ782_15610</name>
</gene>
<keyword evidence="3" id="KW-1185">Reference proteome</keyword>